<sequence length="80" mass="9090">MKTTTIYTNGKSLFTLEDFGKTAGISHPLNITFHSEIDSLTKKAMHEKGQLHYVFGTGDRKELANVNLKRGMKLKNFEIF</sequence>
<proteinExistence type="predicted"/>
<comment type="caution">
    <text evidence="1">The sequence shown here is derived from an EMBL/GenBank/DDBJ whole genome shotgun (WGS) entry which is preliminary data.</text>
</comment>
<accession>A0ABW3WKJ6</accession>
<evidence type="ECO:0000313" key="1">
    <source>
        <dbReference type="EMBL" id="MFD1292652.1"/>
    </source>
</evidence>
<organism evidence="1 2">
    <name type="scientific">Lutibacter holmesii</name>
    <dbReference type="NCBI Taxonomy" id="1137985"/>
    <lineage>
        <taxon>Bacteria</taxon>
        <taxon>Pseudomonadati</taxon>
        <taxon>Bacteroidota</taxon>
        <taxon>Flavobacteriia</taxon>
        <taxon>Flavobacteriales</taxon>
        <taxon>Flavobacteriaceae</taxon>
        <taxon>Lutibacter</taxon>
    </lineage>
</organism>
<name>A0ABW3WKJ6_9FLAO</name>
<dbReference type="Proteomes" id="UP001597241">
    <property type="component" value="Unassembled WGS sequence"/>
</dbReference>
<evidence type="ECO:0000313" key="2">
    <source>
        <dbReference type="Proteomes" id="UP001597241"/>
    </source>
</evidence>
<dbReference type="EMBL" id="JBHTMV010000002">
    <property type="protein sequence ID" value="MFD1292652.1"/>
    <property type="molecule type" value="Genomic_DNA"/>
</dbReference>
<dbReference type="RefSeq" id="WP_386807373.1">
    <property type="nucleotide sequence ID" value="NZ_JBHTMV010000002.1"/>
</dbReference>
<keyword evidence="2" id="KW-1185">Reference proteome</keyword>
<reference evidence="2" key="1">
    <citation type="journal article" date="2019" name="Int. J. Syst. Evol. Microbiol.">
        <title>The Global Catalogue of Microorganisms (GCM) 10K type strain sequencing project: providing services to taxonomists for standard genome sequencing and annotation.</title>
        <authorList>
            <consortium name="The Broad Institute Genomics Platform"/>
            <consortium name="The Broad Institute Genome Sequencing Center for Infectious Disease"/>
            <person name="Wu L."/>
            <person name="Ma J."/>
        </authorList>
    </citation>
    <scope>NUCLEOTIDE SEQUENCE [LARGE SCALE GENOMIC DNA]</scope>
    <source>
        <strain evidence="2">CCUG 62221</strain>
    </source>
</reference>
<protein>
    <submittedName>
        <fullName evidence="1">Uncharacterized protein</fullName>
    </submittedName>
</protein>
<gene>
    <name evidence="1" type="ORF">ACFQ5N_02280</name>
</gene>